<name>A0AAI9XUM1_9PEZI</name>
<protein>
    <submittedName>
        <fullName evidence="1">Uncharacterized protein</fullName>
    </submittedName>
</protein>
<gene>
    <name evidence="1" type="ORF">CMEL01_14796</name>
</gene>
<reference evidence="1 2" key="1">
    <citation type="submission" date="2016-10" db="EMBL/GenBank/DDBJ databases">
        <title>The genome sequence of Colletotrichum fioriniae PJ7.</title>
        <authorList>
            <person name="Baroncelli R."/>
        </authorList>
    </citation>
    <scope>NUCLEOTIDE SEQUENCE [LARGE SCALE GENOMIC DNA]</scope>
    <source>
        <strain evidence="1">Col 31</strain>
    </source>
</reference>
<comment type="caution">
    <text evidence="1">The sequence shown here is derived from an EMBL/GenBank/DDBJ whole genome shotgun (WGS) entry which is preliminary data.</text>
</comment>
<proteinExistence type="predicted"/>
<evidence type="ECO:0000313" key="2">
    <source>
        <dbReference type="Proteomes" id="UP001239795"/>
    </source>
</evidence>
<evidence type="ECO:0000313" key="1">
    <source>
        <dbReference type="EMBL" id="KAK1461160.1"/>
    </source>
</evidence>
<keyword evidence="2" id="KW-1185">Reference proteome</keyword>
<accession>A0AAI9XUM1</accession>
<dbReference type="AlphaFoldDB" id="A0AAI9XUM1"/>
<organism evidence="1 2">
    <name type="scientific">Colletotrichum melonis</name>
    <dbReference type="NCBI Taxonomy" id="1209925"/>
    <lineage>
        <taxon>Eukaryota</taxon>
        <taxon>Fungi</taxon>
        <taxon>Dikarya</taxon>
        <taxon>Ascomycota</taxon>
        <taxon>Pezizomycotina</taxon>
        <taxon>Sordariomycetes</taxon>
        <taxon>Hypocreomycetidae</taxon>
        <taxon>Glomerellales</taxon>
        <taxon>Glomerellaceae</taxon>
        <taxon>Colletotrichum</taxon>
        <taxon>Colletotrichum acutatum species complex</taxon>
    </lineage>
</organism>
<dbReference type="EMBL" id="MLGG01000011">
    <property type="protein sequence ID" value="KAK1461160.1"/>
    <property type="molecule type" value="Genomic_DNA"/>
</dbReference>
<dbReference type="Proteomes" id="UP001239795">
    <property type="component" value="Unassembled WGS sequence"/>
</dbReference>
<sequence length="73" mass="8313">MRRNLTDTTMEVLGVSRPMTSPTDLHEVCQNEPGCCQLSHARAESIRLKKNKKKIKKYPWLCGLYIHAGMALL</sequence>